<dbReference type="AlphaFoldDB" id="F6I2T3"/>
<evidence type="ECO:0000256" key="1">
    <source>
        <dbReference type="ARBA" id="ARBA00003292"/>
    </source>
</evidence>
<evidence type="ECO:0000256" key="8">
    <source>
        <dbReference type="RuleBase" id="RU363059"/>
    </source>
</evidence>
<keyword evidence="7 8" id="KW-0472">Membrane</keyword>
<sequence length="255" mass="29203">MKIEILNFSGSRGQLLGVYWSRHSRSSALVQVIVRENGRSEWWFQLSRKESPTLSFLYYRSLPPVSKVYGVACLLTTTAYYLQLYHPWNIALSYELVFKRFQVWRLVTNFFFLGPFSLSFALRLLIIARYGVSLERGPFDKRTADYVWMLISGALSLLVMAVVPYLWSWFMGASLVFMIVYVWGREFPNAQINFYGLVSFKSQIGGILGKGNPSELPSTAGSKCRSGFSGKKLSPEWESKEESIRSRNKHSHAAD</sequence>
<evidence type="ECO:0000256" key="6">
    <source>
        <dbReference type="ARBA" id="ARBA00022989"/>
    </source>
</evidence>
<protein>
    <recommendedName>
        <fullName evidence="8">Derlin</fullName>
    </recommendedName>
</protein>
<dbReference type="Proteomes" id="UP000009183">
    <property type="component" value="Chromosome 16"/>
</dbReference>
<dbReference type="InParanoid" id="F6I2T3"/>
<dbReference type="GO" id="GO:0036503">
    <property type="term" value="P:ERAD pathway"/>
    <property type="evidence" value="ECO:0000318"/>
    <property type="project" value="GO_Central"/>
</dbReference>
<feature type="transmembrane region" description="Helical" evidence="8">
    <location>
        <begin position="68"/>
        <end position="86"/>
    </location>
</feature>
<evidence type="ECO:0000313" key="10">
    <source>
        <dbReference type="EMBL" id="CCB61250.1"/>
    </source>
</evidence>
<feature type="transmembrane region" description="Helical" evidence="8">
    <location>
        <begin position="146"/>
        <end position="163"/>
    </location>
</feature>
<organism evidence="10 11">
    <name type="scientific">Vitis vinifera</name>
    <name type="common">Grape</name>
    <dbReference type="NCBI Taxonomy" id="29760"/>
    <lineage>
        <taxon>Eukaryota</taxon>
        <taxon>Viridiplantae</taxon>
        <taxon>Streptophyta</taxon>
        <taxon>Embryophyta</taxon>
        <taxon>Tracheophyta</taxon>
        <taxon>Spermatophyta</taxon>
        <taxon>Magnoliopsida</taxon>
        <taxon>eudicotyledons</taxon>
        <taxon>Gunneridae</taxon>
        <taxon>Pentapetalae</taxon>
        <taxon>rosids</taxon>
        <taxon>Vitales</taxon>
        <taxon>Vitaceae</taxon>
        <taxon>Viteae</taxon>
        <taxon>Vitis</taxon>
    </lineage>
</organism>
<evidence type="ECO:0000256" key="5">
    <source>
        <dbReference type="ARBA" id="ARBA00022824"/>
    </source>
</evidence>
<dbReference type="eggNOG" id="KOG0858">
    <property type="taxonomic scope" value="Eukaryota"/>
</dbReference>
<keyword evidence="5 8" id="KW-0256">Endoplasmic reticulum</keyword>
<evidence type="ECO:0000256" key="4">
    <source>
        <dbReference type="ARBA" id="ARBA00022692"/>
    </source>
</evidence>
<evidence type="ECO:0000256" key="9">
    <source>
        <dbReference type="SAM" id="MobiDB-lite"/>
    </source>
</evidence>
<comment type="subcellular location">
    <subcellularLocation>
        <location evidence="2 8">Endoplasmic reticulum membrane</location>
        <topology evidence="2 8">Multi-pass membrane protein</topology>
    </subcellularLocation>
</comment>
<evidence type="ECO:0000313" key="11">
    <source>
        <dbReference type="Proteomes" id="UP000009183"/>
    </source>
</evidence>
<keyword evidence="11" id="KW-1185">Reference proteome</keyword>
<dbReference type="InterPro" id="IPR007599">
    <property type="entry name" value="DER1"/>
</dbReference>
<feature type="compositionally biased region" description="Basic and acidic residues" evidence="9">
    <location>
        <begin position="233"/>
        <end position="245"/>
    </location>
</feature>
<dbReference type="GO" id="GO:0030968">
    <property type="term" value="P:endoplasmic reticulum unfolded protein response"/>
    <property type="evidence" value="ECO:0000318"/>
    <property type="project" value="GO_Central"/>
</dbReference>
<gene>
    <name evidence="10" type="ordered locus">VIT_16s0013g01780</name>
</gene>
<name>F6I2T3_VITVI</name>
<dbReference type="HOGENOM" id="CLU_1091594_0_0_1"/>
<dbReference type="PaxDb" id="29760-VIT_16s0013g01780.t01"/>
<proteinExistence type="inferred from homology"/>
<dbReference type="Pfam" id="PF04511">
    <property type="entry name" value="DER1"/>
    <property type="match status" value="1"/>
</dbReference>
<evidence type="ECO:0000256" key="2">
    <source>
        <dbReference type="ARBA" id="ARBA00004477"/>
    </source>
</evidence>
<dbReference type="GO" id="GO:0005789">
    <property type="term" value="C:endoplasmic reticulum membrane"/>
    <property type="evidence" value="ECO:0000318"/>
    <property type="project" value="GO_Central"/>
</dbReference>
<dbReference type="InterPro" id="IPR035952">
    <property type="entry name" value="Rhomboid-like_sf"/>
</dbReference>
<dbReference type="EMBL" id="FN596738">
    <property type="protein sequence ID" value="CCB61250.1"/>
    <property type="molecule type" value="Genomic_DNA"/>
</dbReference>
<dbReference type="GO" id="GO:0005047">
    <property type="term" value="F:signal recognition particle binding"/>
    <property type="evidence" value="ECO:0000318"/>
    <property type="project" value="GO_Central"/>
</dbReference>
<feature type="transmembrane region" description="Helical" evidence="8">
    <location>
        <begin position="106"/>
        <end position="126"/>
    </location>
</feature>
<comment type="similarity">
    <text evidence="3 8">Belongs to the derlin family.</text>
</comment>
<comment type="function">
    <text evidence="8">May be involved in the degradation of misfolded endoplasmic reticulum (ER) luminal proteins.</text>
</comment>
<feature type="region of interest" description="Disordered" evidence="9">
    <location>
        <begin position="214"/>
        <end position="255"/>
    </location>
</feature>
<accession>F6I2T3</accession>
<dbReference type="SUPFAM" id="SSF144091">
    <property type="entry name" value="Rhomboid-like"/>
    <property type="match status" value="1"/>
</dbReference>
<keyword evidence="4 8" id="KW-0812">Transmembrane</keyword>
<evidence type="ECO:0000256" key="7">
    <source>
        <dbReference type="ARBA" id="ARBA00023136"/>
    </source>
</evidence>
<feature type="compositionally biased region" description="Basic residues" evidence="9">
    <location>
        <begin position="246"/>
        <end position="255"/>
    </location>
</feature>
<comment type="function">
    <text evidence="1">May be involved in the degradation process of specific misfolded endoplasmic reticulum (ER) luminal proteins.</text>
</comment>
<dbReference type="OrthoDB" id="1716531at2759"/>
<dbReference type="STRING" id="29760.F6I2T3"/>
<dbReference type="PANTHER" id="PTHR11009">
    <property type="entry name" value="DER1-LIKE PROTEIN, DERLIN"/>
    <property type="match status" value="1"/>
</dbReference>
<keyword evidence="6 8" id="KW-1133">Transmembrane helix</keyword>
<evidence type="ECO:0000256" key="3">
    <source>
        <dbReference type="ARBA" id="ARBA00008917"/>
    </source>
</evidence>
<reference evidence="11" key="1">
    <citation type="journal article" date="2007" name="Nature">
        <title>The grapevine genome sequence suggests ancestral hexaploidization in major angiosperm phyla.</title>
        <authorList>
            <consortium name="The French-Italian Public Consortium for Grapevine Genome Characterization."/>
            <person name="Jaillon O."/>
            <person name="Aury J.-M."/>
            <person name="Noel B."/>
            <person name="Policriti A."/>
            <person name="Clepet C."/>
            <person name="Casagrande A."/>
            <person name="Choisne N."/>
            <person name="Aubourg S."/>
            <person name="Vitulo N."/>
            <person name="Jubin C."/>
            <person name="Vezzi A."/>
            <person name="Legeai F."/>
            <person name="Hugueney P."/>
            <person name="Dasilva C."/>
            <person name="Horner D."/>
            <person name="Mica E."/>
            <person name="Jublot D."/>
            <person name="Poulain J."/>
            <person name="Bruyere C."/>
            <person name="Billault A."/>
            <person name="Segurens B."/>
            <person name="Gouyvenoux M."/>
            <person name="Ugarte E."/>
            <person name="Cattonaro F."/>
            <person name="Anthouard V."/>
            <person name="Vico V."/>
            <person name="Del Fabbro C."/>
            <person name="Alaux M."/>
            <person name="Di Gaspero G."/>
            <person name="Dumas V."/>
            <person name="Felice N."/>
            <person name="Paillard S."/>
            <person name="Juman I."/>
            <person name="Moroldo M."/>
            <person name="Scalabrin S."/>
            <person name="Canaguier A."/>
            <person name="Le Clainche I."/>
            <person name="Malacrida G."/>
            <person name="Durand E."/>
            <person name="Pesole G."/>
            <person name="Laucou V."/>
            <person name="Chatelet P."/>
            <person name="Merdinoglu D."/>
            <person name="Delledonne M."/>
            <person name="Pezzotti M."/>
            <person name="Lecharny A."/>
            <person name="Scarpelli C."/>
            <person name="Artiguenave F."/>
            <person name="Pe M.E."/>
            <person name="Valle G."/>
            <person name="Morgante M."/>
            <person name="Caboche M."/>
            <person name="Adam-Blondon A.-F."/>
            <person name="Weissenbach J."/>
            <person name="Quetier F."/>
            <person name="Wincker P."/>
        </authorList>
    </citation>
    <scope>NUCLEOTIDE SEQUENCE [LARGE SCALE GENOMIC DNA]</scope>
    <source>
        <strain evidence="11">cv. Pinot noir / PN40024</strain>
    </source>
</reference>
<comment type="caution">
    <text evidence="8">Lacks conserved residue(s) required for the propagation of feature annotation.</text>
</comment>